<name>A0A0G0S5P1_9BACT</name>
<comment type="caution">
    <text evidence="1">The sequence shown here is derived from an EMBL/GenBank/DDBJ whole genome shotgun (WGS) entry which is preliminary data.</text>
</comment>
<evidence type="ECO:0000313" key="1">
    <source>
        <dbReference type="EMBL" id="KKR30045.1"/>
    </source>
</evidence>
<dbReference type="AlphaFoldDB" id="A0A0G0S5P1"/>
<keyword evidence="1" id="KW-0808">Transferase</keyword>
<dbReference type="Proteomes" id="UP000034539">
    <property type="component" value="Unassembled WGS sequence"/>
</dbReference>
<dbReference type="GO" id="GO:0032259">
    <property type="term" value="P:methylation"/>
    <property type="evidence" value="ECO:0007669"/>
    <property type="project" value="UniProtKB-KW"/>
</dbReference>
<sequence>MMGKNKQPALIKTKYGFHQYSPLPSVEEMRAYYANKYYQQGLGSYSVSYTDEEIQYFKLKAWLIYTKVSQIIDLNKKRNFIDIGCGEGWVKNEFNQRGHSVTGIDFSRYGIEKFHPHLLGFFEQGNVFELLNKKTENGIKYDILLLANVIEHVVDPENLLKIL</sequence>
<reference evidence="1 2" key="1">
    <citation type="journal article" date="2015" name="Nature">
        <title>rRNA introns, odd ribosomes, and small enigmatic genomes across a large radiation of phyla.</title>
        <authorList>
            <person name="Brown C.T."/>
            <person name="Hug L.A."/>
            <person name="Thomas B.C."/>
            <person name="Sharon I."/>
            <person name="Castelle C.J."/>
            <person name="Singh A."/>
            <person name="Wilkins M.J."/>
            <person name="Williams K.H."/>
            <person name="Banfield J.F."/>
        </authorList>
    </citation>
    <scope>NUCLEOTIDE SEQUENCE [LARGE SCALE GENOMIC DNA]</scope>
</reference>
<gene>
    <name evidence="1" type="ORF">UT63_C0108G0010</name>
</gene>
<organism evidence="1 2">
    <name type="scientific">Candidatus Gottesmanbacteria bacterium GW2011_GWC2_39_8</name>
    <dbReference type="NCBI Taxonomy" id="1618450"/>
    <lineage>
        <taxon>Bacteria</taxon>
        <taxon>Candidatus Gottesmaniibacteriota</taxon>
    </lineage>
</organism>
<accession>A0A0G0S5P1</accession>
<dbReference type="Pfam" id="PF13489">
    <property type="entry name" value="Methyltransf_23"/>
    <property type="match status" value="1"/>
</dbReference>
<dbReference type="Gene3D" id="3.40.50.150">
    <property type="entry name" value="Vaccinia Virus protein VP39"/>
    <property type="match status" value="1"/>
</dbReference>
<keyword evidence="1" id="KW-0489">Methyltransferase</keyword>
<proteinExistence type="predicted"/>
<dbReference type="InterPro" id="IPR029063">
    <property type="entry name" value="SAM-dependent_MTases_sf"/>
</dbReference>
<dbReference type="EMBL" id="LBXN01000108">
    <property type="protein sequence ID" value="KKR30045.1"/>
    <property type="molecule type" value="Genomic_DNA"/>
</dbReference>
<evidence type="ECO:0000313" key="2">
    <source>
        <dbReference type="Proteomes" id="UP000034539"/>
    </source>
</evidence>
<dbReference type="GO" id="GO:0008168">
    <property type="term" value="F:methyltransferase activity"/>
    <property type="evidence" value="ECO:0007669"/>
    <property type="project" value="UniProtKB-KW"/>
</dbReference>
<protein>
    <submittedName>
        <fullName evidence="1">Methyltransferase type 12</fullName>
    </submittedName>
</protein>
<dbReference type="CDD" id="cd02440">
    <property type="entry name" value="AdoMet_MTases"/>
    <property type="match status" value="1"/>
</dbReference>
<dbReference type="SUPFAM" id="SSF53335">
    <property type="entry name" value="S-adenosyl-L-methionine-dependent methyltransferases"/>
    <property type="match status" value="1"/>
</dbReference>